<keyword evidence="2" id="KW-0808">Transferase</keyword>
<feature type="region of interest" description="Disordered" evidence="1">
    <location>
        <begin position="229"/>
        <end position="251"/>
    </location>
</feature>
<dbReference type="Gene3D" id="3.90.1200.10">
    <property type="match status" value="1"/>
</dbReference>
<dbReference type="EMBL" id="QQAZ01000003">
    <property type="protein sequence ID" value="RDI52927.1"/>
    <property type="molecule type" value="Genomic_DNA"/>
</dbReference>
<dbReference type="RefSeq" id="WP_068031601.1">
    <property type="nucleotide sequence ID" value="NZ_QQAZ01000003.1"/>
</dbReference>
<dbReference type="STRING" id="1210089.GCA_001613165_07577"/>
<dbReference type="OrthoDB" id="4558647at2"/>
<proteinExistence type="predicted"/>
<keyword evidence="3" id="KW-1185">Reference proteome</keyword>
<evidence type="ECO:0000313" key="3">
    <source>
        <dbReference type="Proteomes" id="UP000255355"/>
    </source>
</evidence>
<dbReference type="AlphaFoldDB" id="A0A370H8D4"/>
<gene>
    <name evidence="2" type="ORF">DFR68_103315</name>
</gene>
<reference evidence="2 3" key="1">
    <citation type="submission" date="2018-07" db="EMBL/GenBank/DDBJ databases">
        <title>Genomic Encyclopedia of Type Strains, Phase IV (KMG-IV): sequencing the most valuable type-strain genomes for metagenomic binning, comparative biology and taxonomic classification.</title>
        <authorList>
            <person name="Goeker M."/>
        </authorList>
    </citation>
    <scope>NUCLEOTIDE SEQUENCE [LARGE SCALE GENOMIC DNA]</scope>
    <source>
        <strain evidence="2 3">DSM 44952</strain>
    </source>
</reference>
<sequence length="362" mass="38270">MLDGEWLAALTRTAREAGAEGEPEVLSDRADGPVVRVGDVVAKAHASDTDDSALRARLGVAADPLLQDVLLPPLTVGGRLLQHHAGRPITVWQYGIPVDPDDPDAAPWEHAAALLARLHRSAPRAESGSPRLDRSAAAAPSDPGARRFPHPRAGDPGQPLPRATGESRLPVAGAPDRVRRAIARLRAATHAHPAAAAAVLRAHDQLPELENVPKALVHGDFHLGQLVRAPGGASPALPRESDTRPHDLASGTDLRDQLINGENPWRLIDVDDLGIGDPVWDLARPAAFFAVGILEPVAWERFLGAYRRRGGPAVSSQSNEWAALDLPARALVVQHAALAVVKAGAALDDLDTALIDACVRMS</sequence>
<organism evidence="2 3">
    <name type="scientific">Nocardia mexicana</name>
    <dbReference type="NCBI Taxonomy" id="279262"/>
    <lineage>
        <taxon>Bacteria</taxon>
        <taxon>Bacillati</taxon>
        <taxon>Actinomycetota</taxon>
        <taxon>Actinomycetes</taxon>
        <taxon>Mycobacteriales</taxon>
        <taxon>Nocardiaceae</taxon>
        <taxon>Nocardia</taxon>
    </lineage>
</organism>
<comment type="caution">
    <text evidence="2">The sequence shown here is derived from an EMBL/GenBank/DDBJ whole genome shotgun (WGS) entry which is preliminary data.</text>
</comment>
<accession>A0A370H8D4</accession>
<dbReference type="Proteomes" id="UP000255355">
    <property type="component" value="Unassembled WGS sequence"/>
</dbReference>
<evidence type="ECO:0000256" key="1">
    <source>
        <dbReference type="SAM" id="MobiDB-lite"/>
    </source>
</evidence>
<feature type="region of interest" description="Disordered" evidence="1">
    <location>
        <begin position="121"/>
        <end position="175"/>
    </location>
</feature>
<dbReference type="InterPro" id="IPR011009">
    <property type="entry name" value="Kinase-like_dom_sf"/>
</dbReference>
<dbReference type="SUPFAM" id="SSF56112">
    <property type="entry name" value="Protein kinase-like (PK-like)"/>
    <property type="match status" value="1"/>
</dbReference>
<protein>
    <submittedName>
        <fullName evidence="2">Phosphotransferase family enzyme</fullName>
    </submittedName>
</protein>
<name>A0A370H8D4_9NOCA</name>
<dbReference type="GO" id="GO:0016740">
    <property type="term" value="F:transferase activity"/>
    <property type="evidence" value="ECO:0007669"/>
    <property type="project" value="UniProtKB-KW"/>
</dbReference>
<evidence type="ECO:0000313" key="2">
    <source>
        <dbReference type="EMBL" id="RDI52927.1"/>
    </source>
</evidence>